<dbReference type="EMBL" id="PGOL01004560">
    <property type="protein sequence ID" value="PKI37068.1"/>
    <property type="molecule type" value="Genomic_DNA"/>
</dbReference>
<dbReference type="Proteomes" id="UP000233551">
    <property type="component" value="Unassembled WGS sequence"/>
</dbReference>
<dbReference type="Pfam" id="PF03492">
    <property type="entry name" value="Methyltransf_7"/>
    <property type="match status" value="1"/>
</dbReference>
<proteinExistence type="predicted"/>
<name>A0A2I0HZE7_PUNGR</name>
<dbReference type="InterPro" id="IPR029063">
    <property type="entry name" value="SAM-dependent_MTases_sf"/>
</dbReference>
<sequence>MASTSPSSVFQAYIKQFQKDFTNLLSSRAEEIVPGGEMVLILIGRSIPDPTSKDCCLLFWWLSRSLVEMADQGLVEAADIDSFNLPFYTPYKHERTQRSTTHSSTCGPLHGLIDPQSSVLLVVRLIEPAPSLHLRCMEAQNGP</sequence>
<dbReference type="PANTHER" id="PTHR31009">
    <property type="entry name" value="S-ADENOSYL-L-METHIONINE:CARBOXYL METHYLTRANSFERASE FAMILY PROTEIN"/>
    <property type="match status" value="1"/>
</dbReference>
<reference evidence="1 2" key="1">
    <citation type="submission" date="2017-11" db="EMBL/GenBank/DDBJ databases">
        <title>De-novo sequencing of pomegranate (Punica granatum L.) genome.</title>
        <authorList>
            <person name="Akparov Z."/>
            <person name="Amiraslanov A."/>
            <person name="Hajiyeva S."/>
            <person name="Abbasov M."/>
            <person name="Kaur K."/>
            <person name="Hamwieh A."/>
            <person name="Solovyev V."/>
            <person name="Salamov A."/>
            <person name="Braich B."/>
            <person name="Kosarev P."/>
            <person name="Mahmoud A."/>
            <person name="Hajiyev E."/>
            <person name="Babayeva S."/>
            <person name="Izzatullayeva V."/>
            <person name="Mammadov A."/>
            <person name="Mammadov A."/>
            <person name="Sharifova S."/>
            <person name="Ojaghi J."/>
            <person name="Eynullazada K."/>
            <person name="Bayramov B."/>
            <person name="Abdulazimova A."/>
            <person name="Shahmuradov I."/>
        </authorList>
    </citation>
    <scope>NUCLEOTIDE SEQUENCE [LARGE SCALE GENOMIC DNA]</scope>
    <source>
        <strain evidence="2">cv. AG2017</strain>
        <tissue evidence="1">Leaf</tissue>
    </source>
</reference>
<dbReference type="Gene3D" id="3.40.50.150">
    <property type="entry name" value="Vaccinia Virus protein VP39"/>
    <property type="match status" value="1"/>
</dbReference>
<evidence type="ECO:0008006" key="3">
    <source>
        <dbReference type="Google" id="ProtNLM"/>
    </source>
</evidence>
<organism evidence="1 2">
    <name type="scientific">Punica granatum</name>
    <name type="common">Pomegranate</name>
    <dbReference type="NCBI Taxonomy" id="22663"/>
    <lineage>
        <taxon>Eukaryota</taxon>
        <taxon>Viridiplantae</taxon>
        <taxon>Streptophyta</taxon>
        <taxon>Embryophyta</taxon>
        <taxon>Tracheophyta</taxon>
        <taxon>Spermatophyta</taxon>
        <taxon>Magnoliopsida</taxon>
        <taxon>eudicotyledons</taxon>
        <taxon>Gunneridae</taxon>
        <taxon>Pentapetalae</taxon>
        <taxon>rosids</taxon>
        <taxon>malvids</taxon>
        <taxon>Myrtales</taxon>
        <taxon>Lythraceae</taxon>
        <taxon>Punica</taxon>
    </lineage>
</organism>
<dbReference type="AlphaFoldDB" id="A0A2I0HZE7"/>
<accession>A0A2I0HZE7</accession>
<comment type="caution">
    <text evidence="1">The sequence shown here is derived from an EMBL/GenBank/DDBJ whole genome shotgun (WGS) entry which is preliminary data.</text>
</comment>
<evidence type="ECO:0000313" key="2">
    <source>
        <dbReference type="Proteomes" id="UP000233551"/>
    </source>
</evidence>
<keyword evidence="2" id="KW-1185">Reference proteome</keyword>
<dbReference type="SUPFAM" id="SSF53335">
    <property type="entry name" value="S-adenosyl-L-methionine-dependent methyltransferases"/>
    <property type="match status" value="1"/>
</dbReference>
<gene>
    <name evidence="1" type="ORF">CRG98_042547</name>
</gene>
<dbReference type="GO" id="GO:0008168">
    <property type="term" value="F:methyltransferase activity"/>
    <property type="evidence" value="ECO:0007669"/>
    <property type="project" value="InterPro"/>
</dbReference>
<dbReference type="STRING" id="22663.A0A2I0HZE7"/>
<dbReference type="InterPro" id="IPR005299">
    <property type="entry name" value="MeTrfase_7"/>
</dbReference>
<protein>
    <recommendedName>
        <fullName evidence="3">Salicylate carboxymethyltransferase-like</fullName>
    </recommendedName>
</protein>
<evidence type="ECO:0000313" key="1">
    <source>
        <dbReference type="EMBL" id="PKI37068.1"/>
    </source>
</evidence>